<dbReference type="PIRSF" id="PIRSF028757">
    <property type="entry name" value="LD-carboxypeptidase"/>
    <property type="match status" value="1"/>
</dbReference>
<dbReference type="KEGG" id="prt:AUC31_02035"/>
<evidence type="ECO:0000256" key="1">
    <source>
        <dbReference type="ARBA" id="ARBA00010233"/>
    </source>
</evidence>
<dbReference type="Pfam" id="PF17676">
    <property type="entry name" value="Peptidase_S66C"/>
    <property type="match status" value="1"/>
</dbReference>
<dbReference type="PANTHER" id="PTHR30237">
    <property type="entry name" value="MURAMOYLTETRAPEPTIDE CARBOXYPEPTIDASE"/>
    <property type="match status" value="1"/>
</dbReference>
<evidence type="ECO:0000256" key="3">
    <source>
        <dbReference type="PIRSR" id="PIRSR028757-1"/>
    </source>
</evidence>
<proteinExistence type="inferred from homology"/>
<evidence type="ECO:0000259" key="4">
    <source>
        <dbReference type="Pfam" id="PF02016"/>
    </source>
</evidence>
<evidence type="ECO:0000256" key="2">
    <source>
        <dbReference type="ARBA" id="ARBA00022801"/>
    </source>
</evidence>
<dbReference type="AlphaFoldDB" id="A0A0U2Z2L3"/>
<dbReference type="InterPro" id="IPR003507">
    <property type="entry name" value="S66_fam"/>
</dbReference>
<feature type="active site" description="Charge relay system" evidence="3">
    <location>
        <position position="248"/>
    </location>
</feature>
<dbReference type="GO" id="GO:0016787">
    <property type="term" value="F:hydrolase activity"/>
    <property type="evidence" value="ECO:0007669"/>
    <property type="project" value="UniProtKB-KW"/>
</dbReference>
<dbReference type="STRING" id="200991.AUC31_02035"/>
<dbReference type="InterPro" id="IPR029062">
    <property type="entry name" value="Class_I_gatase-like"/>
</dbReference>
<gene>
    <name evidence="6" type="ORF">AUC31_02035</name>
</gene>
<accession>A0A0U2Z2L3</accession>
<feature type="domain" description="LD-carboxypeptidase N-terminal" evidence="4">
    <location>
        <begin position="15"/>
        <end position="135"/>
    </location>
</feature>
<dbReference type="Pfam" id="PF02016">
    <property type="entry name" value="Peptidase_S66"/>
    <property type="match status" value="1"/>
</dbReference>
<dbReference type="InterPro" id="IPR027461">
    <property type="entry name" value="Carboxypeptidase_A_C_sf"/>
</dbReference>
<evidence type="ECO:0000313" key="6">
    <source>
        <dbReference type="EMBL" id="ALS74107.1"/>
    </source>
</evidence>
<dbReference type="InterPro" id="IPR040449">
    <property type="entry name" value="Peptidase_S66_N"/>
</dbReference>
<comment type="similarity">
    <text evidence="1">Belongs to the peptidase S66 family.</text>
</comment>
<dbReference type="Gene3D" id="3.50.30.60">
    <property type="entry name" value="LD-carboxypeptidase A C-terminal domain-like"/>
    <property type="match status" value="1"/>
</dbReference>
<evidence type="ECO:0000259" key="5">
    <source>
        <dbReference type="Pfam" id="PF17676"/>
    </source>
</evidence>
<dbReference type="SUPFAM" id="SSF141986">
    <property type="entry name" value="LD-carboxypeptidase A C-terminal domain-like"/>
    <property type="match status" value="1"/>
</dbReference>
<dbReference type="Gene3D" id="3.40.50.10740">
    <property type="entry name" value="Class I glutamine amidotransferase-like"/>
    <property type="match status" value="1"/>
</dbReference>
<feature type="active site" description="Charge relay system" evidence="3">
    <location>
        <position position="315"/>
    </location>
</feature>
<dbReference type="SUPFAM" id="SSF52317">
    <property type="entry name" value="Class I glutamine amidotransferase-like"/>
    <property type="match status" value="1"/>
</dbReference>
<dbReference type="Proteomes" id="UP000067683">
    <property type="component" value="Chromosome"/>
</dbReference>
<dbReference type="InterPro" id="IPR040921">
    <property type="entry name" value="Peptidase_S66C"/>
</dbReference>
<feature type="active site" description="Nucleophile" evidence="3">
    <location>
        <position position="115"/>
    </location>
</feature>
<dbReference type="InterPro" id="IPR027478">
    <property type="entry name" value="LdcA_N"/>
</dbReference>
<organism evidence="6 7">
    <name type="scientific">Planococcus rifietoensis</name>
    <dbReference type="NCBI Taxonomy" id="200991"/>
    <lineage>
        <taxon>Bacteria</taxon>
        <taxon>Bacillati</taxon>
        <taxon>Bacillota</taxon>
        <taxon>Bacilli</taxon>
        <taxon>Bacillales</taxon>
        <taxon>Caryophanaceae</taxon>
        <taxon>Planococcus</taxon>
    </lineage>
</organism>
<feature type="domain" description="LD-carboxypeptidase C-terminal" evidence="5">
    <location>
        <begin position="208"/>
        <end position="330"/>
    </location>
</feature>
<dbReference type="OrthoDB" id="9807329at2"/>
<keyword evidence="2" id="KW-0378">Hydrolase</keyword>
<keyword evidence="7" id="KW-1185">Reference proteome</keyword>
<dbReference type="EMBL" id="CP013659">
    <property type="protein sequence ID" value="ALS74107.1"/>
    <property type="molecule type" value="Genomic_DNA"/>
</dbReference>
<dbReference type="PANTHER" id="PTHR30237:SF5">
    <property type="entry name" value="CARBOXYPEPTIDASE VC_A0337-RELATED"/>
    <property type="match status" value="1"/>
</dbReference>
<reference evidence="6" key="1">
    <citation type="submission" date="2016-01" db="EMBL/GenBank/DDBJ databases">
        <title>Complete genome of Planococcus rifietoensis type strain M8.</title>
        <authorList>
            <person name="See-Too W.S."/>
        </authorList>
    </citation>
    <scope>NUCLEOTIDE SEQUENCE [LARGE SCALE GENOMIC DNA]</scope>
    <source>
        <strain evidence="6">M8</strain>
    </source>
</reference>
<dbReference type="CDD" id="cd07062">
    <property type="entry name" value="Peptidase_S66_mccF_like"/>
    <property type="match status" value="1"/>
</dbReference>
<name>A0A0U2Z2L3_9BACL</name>
<evidence type="ECO:0000313" key="7">
    <source>
        <dbReference type="Proteomes" id="UP000067683"/>
    </source>
</evidence>
<protein>
    <submittedName>
        <fullName evidence="6">Microcin immunity protein</fullName>
    </submittedName>
</protein>
<sequence>MKVKYPRSLKTGDTIGVTAPSSGAQEPLHILLSKAKENVEARGYRVVTGETAWTQQKGRSASKEKRAEELMSFLLDENITAIIPPWGGSFAMEILPLIDWEKLKSAPPKWLLGYSDISTFLFAYSTITGNASAHGINFAELSSPQWDSTSSRWTDVLGCCENGEVAQYSSDHYQSNWQKVYDNPATGFYFDSKTEWKHLSGLSEAEFSGRLLGGCISTLRTLIGTPFDQVKDYVSNYAAEEGMVWYLESVGLDAINIYRSLWQMKQAGWFNNTNGILIGRPSRYKANQEFELVDALSDIFAEDNIPVIYDVDIGHSPPQNILVNGAFAKITYKNIQGTIHMKYQ</sequence>